<dbReference type="PROSITE" id="PS50987">
    <property type="entry name" value="HTH_ARSR_2"/>
    <property type="match status" value="1"/>
</dbReference>
<reference evidence="5" key="1">
    <citation type="submission" date="2022-06" db="EMBL/GenBank/DDBJ databases">
        <title>Genomic Encyclopedia of Archaeal and Bacterial Type Strains, Phase II (KMG-II): from individual species to whole genera.</title>
        <authorList>
            <person name="Goeker M."/>
        </authorList>
    </citation>
    <scope>NUCLEOTIDE SEQUENCE</scope>
    <source>
        <strain evidence="5">DSM 43935</strain>
    </source>
</reference>
<dbReference type="Pfam" id="PF01022">
    <property type="entry name" value="HTH_5"/>
    <property type="match status" value="1"/>
</dbReference>
<protein>
    <submittedName>
        <fullName evidence="5">Transcriptional regulator, ArsR family</fullName>
    </submittedName>
</protein>
<dbReference type="InterPro" id="IPR001845">
    <property type="entry name" value="HTH_ArsR_DNA-bd_dom"/>
</dbReference>
<name>A0AAE3GKI5_9PSEU</name>
<dbReference type="NCBIfam" id="NF033788">
    <property type="entry name" value="HTH_metalloreg"/>
    <property type="match status" value="1"/>
</dbReference>
<feature type="domain" description="HTH arsR-type" evidence="4">
    <location>
        <begin position="12"/>
        <end position="106"/>
    </location>
</feature>
<evidence type="ECO:0000259" key="4">
    <source>
        <dbReference type="PROSITE" id="PS50987"/>
    </source>
</evidence>
<dbReference type="PANTHER" id="PTHR33154:SF18">
    <property type="entry name" value="ARSENICAL RESISTANCE OPERON REPRESSOR"/>
    <property type="match status" value="1"/>
</dbReference>
<dbReference type="SMART" id="SM00418">
    <property type="entry name" value="HTH_ARSR"/>
    <property type="match status" value="1"/>
</dbReference>
<dbReference type="PRINTS" id="PR00778">
    <property type="entry name" value="HTHARSR"/>
</dbReference>
<evidence type="ECO:0000313" key="6">
    <source>
        <dbReference type="Proteomes" id="UP001206128"/>
    </source>
</evidence>
<dbReference type="EMBL" id="JAMTCK010000022">
    <property type="protein sequence ID" value="MCP2169952.1"/>
    <property type="molecule type" value="Genomic_DNA"/>
</dbReference>
<dbReference type="GO" id="GO:0003677">
    <property type="term" value="F:DNA binding"/>
    <property type="evidence" value="ECO:0007669"/>
    <property type="project" value="UniProtKB-KW"/>
</dbReference>
<evidence type="ECO:0000313" key="5">
    <source>
        <dbReference type="EMBL" id="MCP2169952.1"/>
    </source>
</evidence>
<keyword evidence="2" id="KW-0238">DNA-binding</keyword>
<evidence type="ECO:0000256" key="1">
    <source>
        <dbReference type="ARBA" id="ARBA00023015"/>
    </source>
</evidence>
<evidence type="ECO:0000256" key="3">
    <source>
        <dbReference type="ARBA" id="ARBA00023163"/>
    </source>
</evidence>
<dbReference type="GO" id="GO:0003700">
    <property type="term" value="F:DNA-binding transcription factor activity"/>
    <property type="evidence" value="ECO:0007669"/>
    <property type="project" value="InterPro"/>
</dbReference>
<dbReference type="InterPro" id="IPR036390">
    <property type="entry name" value="WH_DNA-bd_sf"/>
</dbReference>
<proteinExistence type="predicted"/>
<dbReference type="SUPFAM" id="SSF46785">
    <property type="entry name" value="Winged helix' DNA-binding domain"/>
    <property type="match status" value="1"/>
</dbReference>
<keyword evidence="3" id="KW-0804">Transcription</keyword>
<accession>A0AAE3GKI5</accession>
<dbReference type="CDD" id="cd00090">
    <property type="entry name" value="HTH_ARSR"/>
    <property type="match status" value="1"/>
</dbReference>
<gene>
    <name evidence="5" type="ORF">LX83_006838</name>
</gene>
<dbReference type="Proteomes" id="UP001206128">
    <property type="component" value="Unassembled WGS sequence"/>
</dbReference>
<evidence type="ECO:0000256" key="2">
    <source>
        <dbReference type="ARBA" id="ARBA00023125"/>
    </source>
</evidence>
<sequence>MKYRPGALYPVQVAGSEQELAQVFRALGHPIRLGIVARLGRDGEICACDFTEYFGVSQPTISGHLRALREAGVVRTRRDGTRICYSLDQRVMSRLREAVQLLDQGTALAS</sequence>
<organism evidence="5 6">
    <name type="scientific">Goodfellowiella coeruleoviolacea</name>
    <dbReference type="NCBI Taxonomy" id="334858"/>
    <lineage>
        <taxon>Bacteria</taxon>
        <taxon>Bacillati</taxon>
        <taxon>Actinomycetota</taxon>
        <taxon>Actinomycetes</taxon>
        <taxon>Pseudonocardiales</taxon>
        <taxon>Pseudonocardiaceae</taxon>
        <taxon>Goodfellowiella</taxon>
    </lineage>
</organism>
<keyword evidence="6" id="KW-1185">Reference proteome</keyword>
<dbReference type="InterPro" id="IPR011991">
    <property type="entry name" value="ArsR-like_HTH"/>
</dbReference>
<dbReference type="InterPro" id="IPR036388">
    <property type="entry name" value="WH-like_DNA-bd_sf"/>
</dbReference>
<dbReference type="AlphaFoldDB" id="A0AAE3GKI5"/>
<comment type="caution">
    <text evidence="5">The sequence shown here is derived from an EMBL/GenBank/DDBJ whole genome shotgun (WGS) entry which is preliminary data.</text>
</comment>
<dbReference type="InterPro" id="IPR051081">
    <property type="entry name" value="HTH_MetalResp_TranReg"/>
</dbReference>
<dbReference type="PANTHER" id="PTHR33154">
    <property type="entry name" value="TRANSCRIPTIONAL REGULATOR, ARSR FAMILY"/>
    <property type="match status" value="1"/>
</dbReference>
<keyword evidence="1" id="KW-0805">Transcription regulation</keyword>
<dbReference type="Gene3D" id="1.10.10.10">
    <property type="entry name" value="Winged helix-like DNA-binding domain superfamily/Winged helix DNA-binding domain"/>
    <property type="match status" value="1"/>
</dbReference>